<dbReference type="AlphaFoldDB" id="A0AA35U416"/>
<comment type="caution">
    <text evidence="1">The sequence shown here is derived from an EMBL/GenBank/DDBJ whole genome shotgun (WGS) entry which is preliminary data.</text>
</comment>
<protein>
    <submittedName>
        <fullName evidence="1">Uncharacterized protein</fullName>
    </submittedName>
</protein>
<name>A0AA35U416_GEOBA</name>
<evidence type="ECO:0000313" key="1">
    <source>
        <dbReference type="EMBL" id="CAI8058581.1"/>
    </source>
</evidence>
<dbReference type="Proteomes" id="UP001174909">
    <property type="component" value="Unassembled WGS sequence"/>
</dbReference>
<keyword evidence="2" id="KW-1185">Reference proteome</keyword>
<reference evidence="1" key="1">
    <citation type="submission" date="2023-03" db="EMBL/GenBank/DDBJ databases">
        <authorList>
            <person name="Steffen K."/>
            <person name="Cardenas P."/>
        </authorList>
    </citation>
    <scope>NUCLEOTIDE SEQUENCE</scope>
</reference>
<gene>
    <name evidence="1" type="ORF">GBAR_LOCUS31852</name>
</gene>
<organism evidence="1 2">
    <name type="scientific">Geodia barretti</name>
    <name type="common">Barrett's horny sponge</name>
    <dbReference type="NCBI Taxonomy" id="519541"/>
    <lineage>
        <taxon>Eukaryota</taxon>
        <taxon>Metazoa</taxon>
        <taxon>Porifera</taxon>
        <taxon>Demospongiae</taxon>
        <taxon>Heteroscleromorpha</taxon>
        <taxon>Tetractinellida</taxon>
        <taxon>Astrophorina</taxon>
        <taxon>Geodiidae</taxon>
        <taxon>Geodia</taxon>
    </lineage>
</organism>
<sequence>MTSEHVGEEEGGSLQLYEVASPVHVLTTLLKSPDFVELTGFKCRETALSLPQGFRGL</sequence>
<proteinExistence type="predicted"/>
<evidence type="ECO:0000313" key="2">
    <source>
        <dbReference type="Proteomes" id="UP001174909"/>
    </source>
</evidence>
<accession>A0AA35U416</accession>
<dbReference type="EMBL" id="CASHTH010004531">
    <property type="protein sequence ID" value="CAI8058581.1"/>
    <property type="molecule type" value="Genomic_DNA"/>
</dbReference>